<comment type="caution">
    <text evidence="4">The sequence shown here is derived from an EMBL/GenBank/DDBJ whole genome shotgun (WGS) entry which is preliminary data.</text>
</comment>
<dbReference type="eggNOG" id="COG0612">
    <property type="taxonomic scope" value="Bacteria"/>
</dbReference>
<feature type="domain" description="Peptidase M16 C-terminal" evidence="3">
    <location>
        <begin position="183"/>
        <end position="353"/>
    </location>
</feature>
<organism evidence="4 5">
    <name type="scientific">Mobilicoccus pelagius NBRC 104925</name>
    <dbReference type="NCBI Taxonomy" id="1089455"/>
    <lineage>
        <taxon>Bacteria</taxon>
        <taxon>Bacillati</taxon>
        <taxon>Actinomycetota</taxon>
        <taxon>Actinomycetes</taxon>
        <taxon>Micrococcales</taxon>
        <taxon>Dermatophilaceae</taxon>
        <taxon>Mobilicoccus</taxon>
    </lineage>
</organism>
<protein>
    <submittedName>
        <fullName evidence="4">Peptidase M16 family protein</fullName>
    </submittedName>
</protein>
<dbReference type="PANTHER" id="PTHR11851">
    <property type="entry name" value="METALLOPROTEASE"/>
    <property type="match status" value="1"/>
</dbReference>
<evidence type="ECO:0000313" key="4">
    <source>
        <dbReference type="EMBL" id="GAB48432.1"/>
    </source>
</evidence>
<reference evidence="4 5" key="1">
    <citation type="submission" date="2012-02" db="EMBL/GenBank/DDBJ databases">
        <title>Whole genome shotgun sequence of Mobilicoccus pelagius NBRC 104925.</title>
        <authorList>
            <person name="Yoshida Y."/>
            <person name="Hosoyama A."/>
            <person name="Tsuchikane K."/>
            <person name="Katsumata H."/>
            <person name="Yamazaki S."/>
            <person name="Fujita N."/>
        </authorList>
    </citation>
    <scope>NUCLEOTIDE SEQUENCE [LARGE SCALE GENOMIC DNA]</scope>
    <source>
        <strain evidence="4 5">NBRC 104925</strain>
    </source>
</reference>
<dbReference type="Gene3D" id="3.30.830.10">
    <property type="entry name" value="Metalloenzyme, LuxS/M16 peptidase-like"/>
    <property type="match status" value="2"/>
</dbReference>
<dbReference type="AlphaFoldDB" id="H5URS4"/>
<evidence type="ECO:0000259" key="3">
    <source>
        <dbReference type="Pfam" id="PF05193"/>
    </source>
</evidence>
<dbReference type="Pfam" id="PF00675">
    <property type="entry name" value="Peptidase_M16"/>
    <property type="match status" value="1"/>
</dbReference>
<evidence type="ECO:0000256" key="1">
    <source>
        <dbReference type="SAM" id="MobiDB-lite"/>
    </source>
</evidence>
<evidence type="ECO:0000259" key="2">
    <source>
        <dbReference type="Pfam" id="PF00675"/>
    </source>
</evidence>
<dbReference type="PANTHER" id="PTHR11851:SF224">
    <property type="entry name" value="PROCESSING PROTEASE"/>
    <property type="match status" value="1"/>
</dbReference>
<dbReference type="STRING" id="1089455.MOPEL_073_00720"/>
<gene>
    <name evidence="4" type="ORF">MOPEL_073_00720</name>
</gene>
<dbReference type="EMBL" id="BAFE01000052">
    <property type="protein sequence ID" value="GAB48432.1"/>
    <property type="molecule type" value="Genomic_DNA"/>
</dbReference>
<keyword evidence="5" id="KW-1185">Reference proteome</keyword>
<feature type="region of interest" description="Disordered" evidence="1">
    <location>
        <begin position="1"/>
        <end position="20"/>
    </location>
</feature>
<feature type="domain" description="Peptidase M16 N-terminal" evidence="2">
    <location>
        <begin position="36"/>
        <end position="151"/>
    </location>
</feature>
<dbReference type="SUPFAM" id="SSF63411">
    <property type="entry name" value="LuxS/MPP-like metallohydrolase"/>
    <property type="match status" value="2"/>
</dbReference>
<sequence length="443" mass="46855">MSTRPSVTRPGPWAFPQPERHETSCGATLLTFDLPGQHVVSVQVTCPTPLDTEPEAYEGVGSIMARTLDEGAGGRDAEEMVELLERTGMSMHAGVGERGLAVDLDVPGRRLPEALSLLVDVLTRPTLGKDEVARQVRARLAEIDQEDANPGMRAAREFARTYYAPGTRASRPTAGARETVSAITPDVVRARHAQLGPVGSTIVVAGDLRGLDVRALVEEAFAGWSGPAAAASSGPHVRADDAHRLVVVDRPGSVQSEFHLGCAGPDRRVEGGWAPFPVVAYLLGGSPHARLDAVLREDKGFTYGMRSMARPRSGSGLFMTTGSVRTEVTAEALDLTLSILDAPAAEGFTATETTAGVDYLSLTAPGRFATADVVASEAAARALDGLGTEHTSEVLADTLTLTPERLTEAYRTHVDRRWTVVIVGDASVVVPTLTTDLPVQVVS</sequence>
<evidence type="ECO:0000313" key="5">
    <source>
        <dbReference type="Proteomes" id="UP000004367"/>
    </source>
</evidence>
<dbReference type="Pfam" id="PF05193">
    <property type="entry name" value="Peptidase_M16_C"/>
    <property type="match status" value="1"/>
</dbReference>
<dbReference type="GO" id="GO:0046872">
    <property type="term" value="F:metal ion binding"/>
    <property type="evidence" value="ECO:0007669"/>
    <property type="project" value="InterPro"/>
</dbReference>
<dbReference type="OrthoDB" id="9811314at2"/>
<proteinExistence type="predicted"/>
<dbReference type="InterPro" id="IPR050361">
    <property type="entry name" value="MPP/UQCRC_Complex"/>
</dbReference>
<accession>H5URS4</accession>
<dbReference type="Proteomes" id="UP000004367">
    <property type="component" value="Unassembled WGS sequence"/>
</dbReference>
<dbReference type="RefSeq" id="WP_009482330.1">
    <property type="nucleotide sequence ID" value="NZ_BAFE01000052.1"/>
</dbReference>
<dbReference type="InterPro" id="IPR011765">
    <property type="entry name" value="Pept_M16_N"/>
</dbReference>
<name>H5URS4_9MICO</name>
<dbReference type="InterPro" id="IPR007863">
    <property type="entry name" value="Peptidase_M16_C"/>
</dbReference>
<dbReference type="InterPro" id="IPR011249">
    <property type="entry name" value="Metalloenz_LuxS/M16"/>
</dbReference>